<dbReference type="EMBL" id="PFAQ01000051">
    <property type="protein sequence ID" value="PIT94456.1"/>
    <property type="molecule type" value="Genomic_DNA"/>
</dbReference>
<dbReference type="Gene3D" id="1.10.150.20">
    <property type="entry name" value="5' to 3' exonuclease, C-terminal subdomain"/>
    <property type="match status" value="2"/>
</dbReference>
<dbReference type="GO" id="GO:0006281">
    <property type="term" value="P:DNA repair"/>
    <property type="evidence" value="ECO:0007669"/>
    <property type="project" value="UniProtKB-KW"/>
</dbReference>
<dbReference type="InterPro" id="IPR001679">
    <property type="entry name" value="DNA_ligase"/>
</dbReference>
<dbReference type="SUPFAM" id="SSF50249">
    <property type="entry name" value="Nucleic acid-binding proteins"/>
    <property type="match status" value="1"/>
</dbReference>
<dbReference type="Gene3D" id="6.20.10.30">
    <property type="match status" value="1"/>
</dbReference>
<dbReference type="PIRSF" id="PIRSF001604">
    <property type="entry name" value="LigA"/>
    <property type="match status" value="1"/>
</dbReference>
<name>A0A2M6WNY2_9BACT</name>
<dbReference type="InterPro" id="IPR033136">
    <property type="entry name" value="DNA_ligase_CS"/>
</dbReference>
<feature type="binding site" evidence="14">
    <location>
        <position position="142"/>
    </location>
    <ligand>
        <name>NAD(+)</name>
        <dbReference type="ChEBI" id="CHEBI:57540"/>
    </ligand>
</feature>
<dbReference type="InterPro" id="IPR003583">
    <property type="entry name" value="Hlx-hairpin-Hlx_DNA-bd_motif"/>
</dbReference>
<comment type="caution">
    <text evidence="17">The sequence shown here is derived from an EMBL/GenBank/DDBJ whole genome shotgun (WGS) entry which is preliminary data.</text>
</comment>
<feature type="binding site" evidence="14">
    <location>
        <position position="290"/>
    </location>
    <ligand>
        <name>NAD(+)</name>
        <dbReference type="ChEBI" id="CHEBI:57540"/>
    </ligand>
</feature>
<keyword evidence="11 14" id="KW-0234">DNA repair</keyword>
<dbReference type="InterPro" id="IPR036420">
    <property type="entry name" value="BRCT_dom_sf"/>
</dbReference>
<comment type="cofactor">
    <cofactor evidence="14">
        <name>Mg(2+)</name>
        <dbReference type="ChEBI" id="CHEBI:18420"/>
    </cofactor>
    <cofactor evidence="14">
        <name>Mn(2+)</name>
        <dbReference type="ChEBI" id="CHEBI:29035"/>
    </cofactor>
</comment>
<dbReference type="InterPro" id="IPR013839">
    <property type="entry name" value="DNAligase_adenylation"/>
</dbReference>
<evidence type="ECO:0000256" key="14">
    <source>
        <dbReference type="HAMAP-Rule" id="MF_01588"/>
    </source>
</evidence>
<reference evidence="18" key="1">
    <citation type="submission" date="2017-09" db="EMBL/GenBank/DDBJ databases">
        <title>Depth-based differentiation of microbial function through sediment-hosted aquifers and enrichment of novel symbionts in the deep terrestrial subsurface.</title>
        <authorList>
            <person name="Probst A.J."/>
            <person name="Ladd B."/>
            <person name="Jarett J.K."/>
            <person name="Geller-Mcgrath D.E."/>
            <person name="Sieber C.M.K."/>
            <person name="Emerson J.B."/>
            <person name="Anantharaman K."/>
            <person name="Thomas B.C."/>
            <person name="Malmstrom R."/>
            <person name="Stieglmeier M."/>
            <person name="Klingl A."/>
            <person name="Woyke T."/>
            <person name="Ryan C.M."/>
            <person name="Banfield J.F."/>
        </authorList>
    </citation>
    <scope>NUCLEOTIDE SEQUENCE [LARGE SCALE GENOMIC DNA]</scope>
</reference>
<evidence type="ECO:0000259" key="16">
    <source>
        <dbReference type="PROSITE" id="PS50172"/>
    </source>
</evidence>
<comment type="caution">
    <text evidence="14">Lacks conserved residue(s) required for the propagation of feature annotation.</text>
</comment>
<keyword evidence="14" id="KW-0464">Manganese</keyword>
<feature type="active site" description="N6-AMP-lysine intermediate" evidence="14">
    <location>
        <position position="121"/>
    </location>
</feature>
<feature type="binding site" evidence="14">
    <location>
        <position position="411"/>
    </location>
    <ligand>
        <name>Zn(2+)</name>
        <dbReference type="ChEBI" id="CHEBI:29105"/>
    </ligand>
</feature>
<dbReference type="PANTHER" id="PTHR23389">
    <property type="entry name" value="CHROMOSOME TRANSMISSION FIDELITY FACTOR 18"/>
    <property type="match status" value="1"/>
</dbReference>
<dbReference type="Pfam" id="PF03119">
    <property type="entry name" value="DNA_ligase_ZBD"/>
    <property type="match status" value="1"/>
</dbReference>
<keyword evidence="10 14" id="KW-0520">NAD</keyword>
<dbReference type="FunFam" id="3.30.470.30:FF:000001">
    <property type="entry name" value="DNA ligase"/>
    <property type="match status" value="1"/>
</dbReference>
<dbReference type="NCBIfam" id="NF005932">
    <property type="entry name" value="PRK07956.1"/>
    <property type="match status" value="1"/>
</dbReference>
<dbReference type="CDD" id="cd17748">
    <property type="entry name" value="BRCT_DNA_ligase_like"/>
    <property type="match status" value="1"/>
</dbReference>
<evidence type="ECO:0000256" key="3">
    <source>
        <dbReference type="ARBA" id="ARBA00013308"/>
    </source>
</evidence>
<evidence type="ECO:0000256" key="2">
    <source>
        <dbReference type="ARBA" id="ARBA00012722"/>
    </source>
</evidence>
<dbReference type="FunFam" id="1.10.150.20:FF:000007">
    <property type="entry name" value="DNA ligase"/>
    <property type="match status" value="1"/>
</dbReference>
<dbReference type="GO" id="GO:0003911">
    <property type="term" value="F:DNA ligase (NAD+) activity"/>
    <property type="evidence" value="ECO:0007669"/>
    <property type="project" value="UniProtKB-UniRule"/>
</dbReference>
<dbReference type="PANTHER" id="PTHR23389:SF9">
    <property type="entry name" value="DNA LIGASE"/>
    <property type="match status" value="1"/>
</dbReference>
<dbReference type="InterPro" id="IPR001357">
    <property type="entry name" value="BRCT_dom"/>
</dbReference>
<dbReference type="Gene3D" id="3.40.50.10190">
    <property type="entry name" value="BRCT domain"/>
    <property type="match status" value="1"/>
</dbReference>
<dbReference type="SMART" id="SM00278">
    <property type="entry name" value="HhH1"/>
    <property type="match status" value="3"/>
</dbReference>
<keyword evidence="7 14" id="KW-0227">DNA damage</keyword>
<dbReference type="InterPro" id="IPR018239">
    <property type="entry name" value="DNA_ligase_AS"/>
</dbReference>
<comment type="similarity">
    <text evidence="13 14">Belongs to the NAD-dependent DNA ligase family. LigA subfamily.</text>
</comment>
<comment type="function">
    <text evidence="1 14">DNA ligase that catalyzes the formation of phosphodiester linkages between 5'-phosphoryl and 3'-hydroxyl groups in double-stranded DNA using NAD as a coenzyme and as the energy source for the reaction. It is essential for DNA replication and repair of damaged DNA.</text>
</comment>
<dbReference type="Gene3D" id="2.40.50.140">
    <property type="entry name" value="Nucleic acid-binding proteins"/>
    <property type="match status" value="1"/>
</dbReference>
<dbReference type="EC" id="6.5.1.2" evidence="2 14"/>
<dbReference type="Pfam" id="PF00533">
    <property type="entry name" value="BRCT"/>
    <property type="match status" value="1"/>
</dbReference>
<evidence type="ECO:0000256" key="12">
    <source>
        <dbReference type="ARBA" id="ARBA00034005"/>
    </source>
</evidence>
<dbReference type="GO" id="GO:0006260">
    <property type="term" value="P:DNA replication"/>
    <property type="evidence" value="ECO:0007669"/>
    <property type="project" value="UniProtKB-KW"/>
</dbReference>
<evidence type="ECO:0000256" key="13">
    <source>
        <dbReference type="ARBA" id="ARBA00060881"/>
    </source>
</evidence>
<organism evidence="17 18">
    <name type="scientific">Candidatus Falkowbacteria bacterium CG10_big_fil_rev_8_21_14_0_10_39_9</name>
    <dbReference type="NCBI Taxonomy" id="1974566"/>
    <lineage>
        <taxon>Bacteria</taxon>
        <taxon>Candidatus Falkowiibacteriota</taxon>
    </lineage>
</organism>
<evidence type="ECO:0000256" key="11">
    <source>
        <dbReference type="ARBA" id="ARBA00023204"/>
    </source>
</evidence>
<keyword evidence="9 14" id="KW-0460">Magnesium</keyword>
<dbReference type="GO" id="GO:0046872">
    <property type="term" value="F:metal ion binding"/>
    <property type="evidence" value="ECO:0007669"/>
    <property type="project" value="UniProtKB-KW"/>
</dbReference>
<dbReference type="Pfam" id="PF01653">
    <property type="entry name" value="DNA_ligase_aden"/>
    <property type="match status" value="1"/>
</dbReference>
<evidence type="ECO:0000256" key="10">
    <source>
        <dbReference type="ARBA" id="ARBA00023027"/>
    </source>
</evidence>
<dbReference type="InterPro" id="IPR004149">
    <property type="entry name" value="Znf_DNAligase_C4"/>
</dbReference>
<evidence type="ECO:0000256" key="7">
    <source>
        <dbReference type="ARBA" id="ARBA00022763"/>
    </source>
</evidence>
<dbReference type="GO" id="GO:0003677">
    <property type="term" value="F:DNA binding"/>
    <property type="evidence" value="ECO:0007669"/>
    <property type="project" value="InterPro"/>
</dbReference>
<dbReference type="InterPro" id="IPR004150">
    <property type="entry name" value="NAD_DNA_ligase_OB"/>
</dbReference>
<keyword evidence="8 14" id="KW-0862">Zinc</keyword>
<dbReference type="SMART" id="SM00292">
    <property type="entry name" value="BRCT"/>
    <property type="match status" value="1"/>
</dbReference>
<feature type="binding site" evidence="14">
    <location>
        <position position="426"/>
    </location>
    <ligand>
        <name>Zn(2+)</name>
        <dbReference type="ChEBI" id="CHEBI:29105"/>
    </ligand>
</feature>
<evidence type="ECO:0000313" key="17">
    <source>
        <dbReference type="EMBL" id="PIT94456.1"/>
    </source>
</evidence>
<accession>A0A2M6WNY2</accession>
<dbReference type="HAMAP" id="MF_01588">
    <property type="entry name" value="DNA_ligase_A"/>
    <property type="match status" value="1"/>
</dbReference>
<dbReference type="Pfam" id="PF12826">
    <property type="entry name" value="HHH_2"/>
    <property type="match status" value="1"/>
</dbReference>
<dbReference type="SUPFAM" id="SSF52113">
    <property type="entry name" value="BRCT domain"/>
    <property type="match status" value="1"/>
</dbReference>
<feature type="binding site" evidence="14">
    <location>
        <position position="119"/>
    </location>
    <ligand>
        <name>NAD(+)</name>
        <dbReference type="ChEBI" id="CHEBI:57540"/>
    </ligand>
</feature>
<dbReference type="InterPro" id="IPR010994">
    <property type="entry name" value="RuvA_2-like"/>
</dbReference>
<evidence type="ECO:0000256" key="8">
    <source>
        <dbReference type="ARBA" id="ARBA00022833"/>
    </source>
</evidence>
<dbReference type="SUPFAM" id="SSF56091">
    <property type="entry name" value="DNA ligase/mRNA capping enzyme, catalytic domain"/>
    <property type="match status" value="1"/>
</dbReference>
<keyword evidence="6 14" id="KW-0479">Metal-binding</keyword>
<feature type="binding site" evidence="14">
    <location>
        <begin position="83"/>
        <end position="84"/>
    </location>
    <ligand>
        <name>NAD(+)</name>
        <dbReference type="ChEBI" id="CHEBI:57540"/>
    </ligand>
</feature>
<evidence type="ECO:0000256" key="4">
    <source>
        <dbReference type="ARBA" id="ARBA00022598"/>
    </source>
</evidence>
<dbReference type="AlphaFoldDB" id="A0A2M6WNY2"/>
<dbReference type="InterPro" id="IPR012340">
    <property type="entry name" value="NA-bd_OB-fold"/>
</dbReference>
<dbReference type="PROSITE" id="PS50172">
    <property type="entry name" value="BRCT"/>
    <property type="match status" value="1"/>
</dbReference>
<evidence type="ECO:0000256" key="5">
    <source>
        <dbReference type="ARBA" id="ARBA00022705"/>
    </source>
</evidence>
<evidence type="ECO:0000256" key="9">
    <source>
        <dbReference type="ARBA" id="ARBA00022842"/>
    </source>
</evidence>
<feature type="binding site" evidence="14">
    <location>
        <position position="314"/>
    </location>
    <ligand>
        <name>NAD(+)</name>
        <dbReference type="ChEBI" id="CHEBI:57540"/>
    </ligand>
</feature>
<evidence type="ECO:0000256" key="6">
    <source>
        <dbReference type="ARBA" id="ARBA00022723"/>
    </source>
</evidence>
<protein>
    <recommendedName>
        <fullName evidence="3 14">DNA ligase</fullName>
        <ecNumber evidence="2 14">6.5.1.2</ecNumber>
    </recommendedName>
    <alternativeName>
        <fullName evidence="14">Polydeoxyribonucleotide synthase [NAD(+)]</fullName>
    </alternativeName>
</protein>
<feature type="binding site" evidence="14">
    <location>
        <position position="178"/>
    </location>
    <ligand>
        <name>NAD(+)</name>
        <dbReference type="ChEBI" id="CHEBI:57540"/>
    </ligand>
</feature>
<dbReference type="FunFam" id="2.40.50.140:FF:000012">
    <property type="entry name" value="DNA ligase"/>
    <property type="match status" value="1"/>
</dbReference>
<dbReference type="InterPro" id="IPR041663">
    <property type="entry name" value="DisA/LigA_HHH"/>
</dbReference>
<comment type="catalytic activity">
    <reaction evidence="12 14 15">
        <text>NAD(+) + (deoxyribonucleotide)n-3'-hydroxyl + 5'-phospho-(deoxyribonucleotide)m = (deoxyribonucleotide)n+m + AMP + beta-nicotinamide D-nucleotide.</text>
        <dbReference type="EC" id="6.5.1.2"/>
    </reaction>
</comment>
<feature type="binding site" evidence="14">
    <location>
        <position position="431"/>
    </location>
    <ligand>
        <name>Zn(2+)</name>
        <dbReference type="ChEBI" id="CHEBI:29105"/>
    </ligand>
</feature>
<dbReference type="GO" id="GO:0005829">
    <property type="term" value="C:cytosol"/>
    <property type="evidence" value="ECO:0007669"/>
    <property type="project" value="TreeGrafter"/>
</dbReference>
<dbReference type="Gene3D" id="1.10.287.610">
    <property type="entry name" value="Helix hairpin bin"/>
    <property type="match status" value="1"/>
</dbReference>
<dbReference type="Pfam" id="PF03120">
    <property type="entry name" value="OB_DNA_ligase"/>
    <property type="match status" value="1"/>
</dbReference>
<dbReference type="InterPro" id="IPR013840">
    <property type="entry name" value="DNAligase_N"/>
</dbReference>
<evidence type="ECO:0000313" key="18">
    <source>
        <dbReference type="Proteomes" id="UP000228900"/>
    </source>
</evidence>
<evidence type="ECO:0000256" key="15">
    <source>
        <dbReference type="RuleBase" id="RU000618"/>
    </source>
</evidence>
<feature type="binding site" evidence="14">
    <location>
        <position position="408"/>
    </location>
    <ligand>
        <name>Zn(2+)</name>
        <dbReference type="ChEBI" id="CHEBI:29105"/>
    </ligand>
</feature>
<evidence type="ECO:0000256" key="1">
    <source>
        <dbReference type="ARBA" id="ARBA00004067"/>
    </source>
</evidence>
<dbReference type="SUPFAM" id="SSF47781">
    <property type="entry name" value="RuvA domain 2-like"/>
    <property type="match status" value="1"/>
</dbReference>
<proteinExistence type="inferred from homology"/>
<gene>
    <name evidence="14" type="primary">ligA</name>
    <name evidence="17" type="ORF">COT98_03585</name>
</gene>
<dbReference type="NCBIfam" id="TIGR00575">
    <property type="entry name" value="dnlj"/>
    <property type="match status" value="1"/>
</dbReference>
<dbReference type="Gene3D" id="3.30.470.30">
    <property type="entry name" value="DNA ligase/mRNA capping enzyme"/>
    <property type="match status" value="1"/>
</dbReference>
<dbReference type="SMART" id="SM00532">
    <property type="entry name" value="LIGANc"/>
    <property type="match status" value="1"/>
</dbReference>
<dbReference type="Proteomes" id="UP000228900">
    <property type="component" value="Unassembled WGS sequence"/>
</dbReference>
<sequence>MTKSEAKNRITKLKQEIDIHRYNYHVLDKITLSEAALDGLKHELFVLEQSFPDLVTADSPTQRVGGKPLAKFKKVEHSKPMISLFDAFSETDIIDWEERYKNYAASIGLRLPKVEYYCELKLDGLAITLKYENGVLIEGATRGDGKIGEEVTQNIKTIDSIPLKLKAAIPGIIEVRGEAIMHKSVLEKLNKRYAKEGKPLLANTRNAAAGSIRQLDSKVTSSRHLDFYEYDLIAPAQSRLEADSICKSWGFKTVKYNKICTDLKEVFAFHHHWEKHRDQLDYNIDGVVVKINQLDLWDKLGIVGKAPRYAMAYKFAAEQAVTQINDIIWQVGRTGTLTPTAVLTPVSVGGATISRATLHNMDEIDRLGLKIGDTVVIERAGDVIPKVVKVLPNLRSGREKKVTAPQVCPICESPVRQVEGEVAYRCTNKKCYAVALRGLEHFVSKGAMDIDGLGPKIIEQLFNVGLIKDAADLYALRKSDLDNLERFAEKSADNLIQAISERKEIELGRFLYSLGILHIGEESARALAALVISRRLEKGKTLSVSELSRIISRLSAEELSEVADFGPVVSQSIYDWWHDEHSEKLLHKMESLGITLKIVLPKVSAKNNTIFTKSFVLTGSLTSLTRDEAKDKIRALGGKISESVSRLTDYVVAGDDPGSKYDKAKELGIKILNETEFINLIK</sequence>
<dbReference type="PROSITE" id="PS01055">
    <property type="entry name" value="DNA_LIGASE_N1"/>
    <property type="match status" value="1"/>
</dbReference>
<feature type="domain" description="BRCT" evidence="16">
    <location>
        <begin position="605"/>
        <end position="682"/>
    </location>
</feature>
<keyword evidence="5 14" id="KW-0235">DNA replication</keyword>
<dbReference type="PROSITE" id="PS01056">
    <property type="entry name" value="DNA_LIGASE_N2"/>
    <property type="match status" value="1"/>
</dbReference>
<dbReference type="CDD" id="cd00114">
    <property type="entry name" value="LIGANc"/>
    <property type="match status" value="1"/>
</dbReference>
<keyword evidence="4 14" id="KW-0436">Ligase</keyword>